<dbReference type="SMART" id="SM00388">
    <property type="entry name" value="HisKA"/>
    <property type="match status" value="1"/>
</dbReference>
<dbReference type="PROSITE" id="PS50109">
    <property type="entry name" value="HIS_KIN"/>
    <property type="match status" value="1"/>
</dbReference>
<feature type="transmembrane region" description="Helical" evidence="12">
    <location>
        <begin position="171"/>
        <end position="192"/>
    </location>
</feature>
<evidence type="ECO:0000313" key="16">
    <source>
        <dbReference type="Proteomes" id="UP000824005"/>
    </source>
</evidence>
<dbReference type="Proteomes" id="UP000824005">
    <property type="component" value="Unassembled WGS sequence"/>
</dbReference>
<dbReference type="PRINTS" id="PR00344">
    <property type="entry name" value="BCTRLSENSOR"/>
</dbReference>
<dbReference type="InterPro" id="IPR036097">
    <property type="entry name" value="HisK_dim/P_sf"/>
</dbReference>
<evidence type="ECO:0000256" key="3">
    <source>
        <dbReference type="ARBA" id="ARBA00004236"/>
    </source>
</evidence>
<reference evidence="15" key="1">
    <citation type="journal article" date="2021" name="PeerJ">
        <title>Extensive microbial diversity within the chicken gut microbiome revealed by metagenomics and culture.</title>
        <authorList>
            <person name="Gilroy R."/>
            <person name="Ravi A."/>
            <person name="Getino M."/>
            <person name="Pursley I."/>
            <person name="Horton D.L."/>
            <person name="Alikhan N.F."/>
            <person name="Baker D."/>
            <person name="Gharbi K."/>
            <person name="Hall N."/>
            <person name="Watson M."/>
            <person name="Adriaenssens E.M."/>
            <person name="Foster-Nyarko E."/>
            <person name="Jarju S."/>
            <person name="Secka A."/>
            <person name="Antonio M."/>
            <person name="Oren A."/>
            <person name="Chaudhuri R.R."/>
            <person name="La Ragione R."/>
            <person name="Hildebrand F."/>
            <person name="Pallen M.J."/>
        </authorList>
    </citation>
    <scope>NUCLEOTIDE SEQUENCE</scope>
    <source>
        <strain evidence="15">ChiGjej1B1-98</strain>
    </source>
</reference>
<dbReference type="InterPro" id="IPR003594">
    <property type="entry name" value="HATPase_dom"/>
</dbReference>
<gene>
    <name evidence="15" type="ORF">H9830_04065</name>
</gene>
<evidence type="ECO:0000259" key="13">
    <source>
        <dbReference type="PROSITE" id="PS50109"/>
    </source>
</evidence>
<dbReference type="InterPro" id="IPR004358">
    <property type="entry name" value="Sig_transdc_His_kin-like_C"/>
</dbReference>
<evidence type="ECO:0000256" key="10">
    <source>
        <dbReference type="ARBA" id="ARBA00023012"/>
    </source>
</evidence>
<comment type="caution">
    <text evidence="15">The sequence shown here is derived from an EMBL/GenBank/DDBJ whole genome shotgun (WGS) entry which is preliminary data.</text>
</comment>
<dbReference type="PROSITE" id="PS50885">
    <property type="entry name" value="HAMP"/>
    <property type="match status" value="1"/>
</dbReference>
<dbReference type="EC" id="2.7.13.3" evidence="4"/>
<evidence type="ECO:0000256" key="2">
    <source>
        <dbReference type="ARBA" id="ARBA00001968"/>
    </source>
</evidence>
<dbReference type="SUPFAM" id="SSF158472">
    <property type="entry name" value="HAMP domain-like"/>
    <property type="match status" value="1"/>
</dbReference>
<keyword evidence="9 12" id="KW-1133">Transmembrane helix</keyword>
<dbReference type="Pfam" id="PF00512">
    <property type="entry name" value="HisKA"/>
    <property type="match status" value="1"/>
</dbReference>
<dbReference type="CDD" id="cd00075">
    <property type="entry name" value="HATPase"/>
    <property type="match status" value="1"/>
</dbReference>
<name>A0A9D2C937_9MICO</name>
<evidence type="ECO:0000256" key="11">
    <source>
        <dbReference type="ARBA" id="ARBA00023136"/>
    </source>
</evidence>
<dbReference type="AlphaFoldDB" id="A0A9D2C937"/>
<dbReference type="SMART" id="SM00387">
    <property type="entry name" value="HATPase_c"/>
    <property type="match status" value="1"/>
</dbReference>
<dbReference type="SUPFAM" id="SSF47384">
    <property type="entry name" value="Homodimeric domain of signal transducing histidine kinase"/>
    <property type="match status" value="1"/>
</dbReference>
<dbReference type="GO" id="GO:0000155">
    <property type="term" value="F:phosphorelay sensor kinase activity"/>
    <property type="evidence" value="ECO:0007669"/>
    <property type="project" value="InterPro"/>
</dbReference>
<dbReference type="Pfam" id="PF00672">
    <property type="entry name" value="HAMP"/>
    <property type="match status" value="1"/>
</dbReference>
<dbReference type="FunFam" id="3.30.565.10:FF:000006">
    <property type="entry name" value="Sensor histidine kinase WalK"/>
    <property type="match status" value="1"/>
</dbReference>
<proteinExistence type="predicted"/>
<reference evidence="15" key="2">
    <citation type="submission" date="2021-04" db="EMBL/GenBank/DDBJ databases">
        <authorList>
            <person name="Gilroy R."/>
        </authorList>
    </citation>
    <scope>NUCLEOTIDE SEQUENCE</scope>
    <source>
        <strain evidence="15">ChiGjej1B1-98</strain>
    </source>
</reference>
<dbReference type="CDD" id="cd06225">
    <property type="entry name" value="HAMP"/>
    <property type="match status" value="1"/>
</dbReference>
<dbReference type="GO" id="GO:0005509">
    <property type="term" value="F:calcium ion binding"/>
    <property type="evidence" value="ECO:0007669"/>
    <property type="project" value="UniProtKB-ARBA"/>
</dbReference>
<evidence type="ECO:0000256" key="5">
    <source>
        <dbReference type="ARBA" id="ARBA00022553"/>
    </source>
</evidence>
<evidence type="ECO:0000256" key="1">
    <source>
        <dbReference type="ARBA" id="ARBA00000085"/>
    </source>
</evidence>
<keyword evidence="5" id="KW-0597">Phosphoprotein</keyword>
<evidence type="ECO:0000313" key="15">
    <source>
        <dbReference type="EMBL" id="HIY65434.1"/>
    </source>
</evidence>
<feature type="transmembrane region" description="Helical" evidence="12">
    <location>
        <begin position="20"/>
        <end position="41"/>
    </location>
</feature>
<evidence type="ECO:0000256" key="6">
    <source>
        <dbReference type="ARBA" id="ARBA00022679"/>
    </source>
</evidence>
<evidence type="ECO:0000259" key="14">
    <source>
        <dbReference type="PROSITE" id="PS50885"/>
    </source>
</evidence>
<sequence length="529" mass="57283">MFAAFGRLLGGLTLATRISILIVVIMTFGLVVAGIGTVSILRDTLVRQVDDDLENALLGFNFSDVAPSDVEGTCEFDQSVPNSYVLAVLSPQGDALCSNRPETGAQPDLTRVTLPFVASQDAPFTVPNQLDSTEWRVVARPITMTGTNNIGILVIAASLEGVRYSSHAFSLIYTGFSVISLILGAALTRVLAESALRGLRRVATTAEQFAEGDYEQRIEDSSDSAQEVVRLNSSLNVMLGNIQEAIKERDGTVAKMREFIGDASHELRTPLVTVRGYAELYRMGAIQTPEDVASAMDRIESEAKRMARLVEDLLTLARLDEKRPLQQKSVDLVPIVAQATSDARAQAPDRIFRFIEVAPEASSVIDPDTAEKIDQVFPPPPVMPPAVVIGDENAIRQVIANLITNALRYTPAGTAIDLGLGVSWQRREAVIHVIDYGPGIPEQLRSKIFERFYRTDKSRARETGGSGLGLAIVASIVHTHHGRVDVVETEGGGATFRIALPLADENALSELAGRIRAEQTTTSGRNPQR</sequence>
<dbReference type="SMART" id="SM00304">
    <property type="entry name" value="HAMP"/>
    <property type="match status" value="1"/>
</dbReference>
<accession>A0A9D2C937</accession>
<dbReference type="CDD" id="cd00082">
    <property type="entry name" value="HisKA"/>
    <property type="match status" value="1"/>
</dbReference>
<feature type="domain" description="Histidine kinase" evidence="13">
    <location>
        <begin position="262"/>
        <end position="504"/>
    </location>
</feature>
<keyword evidence="6" id="KW-0808">Transferase</keyword>
<dbReference type="InterPro" id="IPR003660">
    <property type="entry name" value="HAMP_dom"/>
</dbReference>
<dbReference type="GO" id="GO:0005886">
    <property type="term" value="C:plasma membrane"/>
    <property type="evidence" value="ECO:0007669"/>
    <property type="project" value="UniProtKB-SubCell"/>
</dbReference>
<evidence type="ECO:0000256" key="4">
    <source>
        <dbReference type="ARBA" id="ARBA00012438"/>
    </source>
</evidence>
<evidence type="ECO:0000256" key="8">
    <source>
        <dbReference type="ARBA" id="ARBA00022777"/>
    </source>
</evidence>
<keyword evidence="11 12" id="KW-0472">Membrane</keyword>
<dbReference type="Gene3D" id="3.30.565.10">
    <property type="entry name" value="Histidine kinase-like ATPase, C-terminal domain"/>
    <property type="match status" value="1"/>
</dbReference>
<dbReference type="SUPFAM" id="SSF55874">
    <property type="entry name" value="ATPase domain of HSP90 chaperone/DNA topoisomerase II/histidine kinase"/>
    <property type="match status" value="1"/>
</dbReference>
<keyword evidence="7 12" id="KW-0812">Transmembrane</keyword>
<dbReference type="PANTHER" id="PTHR45436">
    <property type="entry name" value="SENSOR HISTIDINE KINASE YKOH"/>
    <property type="match status" value="1"/>
</dbReference>
<comment type="catalytic activity">
    <reaction evidence="1">
        <text>ATP + protein L-histidine = ADP + protein N-phospho-L-histidine.</text>
        <dbReference type="EC" id="2.7.13.3"/>
    </reaction>
</comment>
<organism evidence="15 16">
    <name type="scientific">Candidatus Agrococcus pullicola</name>
    <dbReference type="NCBI Taxonomy" id="2838429"/>
    <lineage>
        <taxon>Bacteria</taxon>
        <taxon>Bacillati</taxon>
        <taxon>Actinomycetota</taxon>
        <taxon>Actinomycetes</taxon>
        <taxon>Micrococcales</taxon>
        <taxon>Microbacteriaceae</taxon>
        <taxon>Agrococcus</taxon>
    </lineage>
</organism>
<protein>
    <recommendedName>
        <fullName evidence="4">histidine kinase</fullName>
        <ecNumber evidence="4">2.7.13.3</ecNumber>
    </recommendedName>
</protein>
<keyword evidence="10" id="KW-0902">Two-component regulatory system</keyword>
<dbReference type="PANTHER" id="PTHR45436:SF5">
    <property type="entry name" value="SENSOR HISTIDINE KINASE TRCS"/>
    <property type="match status" value="1"/>
</dbReference>
<feature type="domain" description="HAMP" evidence="14">
    <location>
        <begin position="193"/>
        <end position="247"/>
    </location>
</feature>
<dbReference type="Gene3D" id="6.10.340.10">
    <property type="match status" value="1"/>
</dbReference>
<dbReference type="Gene3D" id="1.10.287.130">
    <property type="match status" value="1"/>
</dbReference>
<comment type="subcellular location">
    <subcellularLocation>
        <location evidence="3">Cell membrane</location>
    </subcellularLocation>
</comment>
<dbReference type="InterPro" id="IPR050428">
    <property type="entry name" value="TCS_sensor_his_kinase"/>
</dbReference>
<dbReference type="InterPro" id="IPR005467">
    <property type="entry name" value="His_kinase_dom"/>
</dbReference>
<dbReference type="FunFam" id="1.10.287.130:FF:000001">
    <property type="entry name" value="Two-component sensor histidine kinase"/>
    <property type="match status" value="1"/>
</dbReference>
<dbReference type="Pfam" id="PF02518">
    <property type="entry name" value="HATPase_c"/>
    <property type="match status" value="1"/>
</dbReference>
<comment type="cofactor">
    <cofactor evidence="2">
        <name>a divalent metal cation</name>
        <dbReference type="ChEBI" id="CHEBI:60240"/>
    </cofactor>
</comment>
<keyword evidence="8 15" id="KW-0418">Kinase</keyword>
<dbReference type="EMBL" id="DXDC01000120">
    <property type="protein sequence ID" value="HIY65434.1"/>
    <property type="molecule type" value="Genomic_DNA"/>
</dbReference>
<evidence type="ECO:0000256" key="7">
    <source>
        <dbReference type="ARBA" id="ARBA00022692"/>
    </source>
</evidence>
<evidence type="ECO:0000256" key="12">
    <source>
        <dbReference type="SAM" id="Phobius"/>
    </source>
</evidence>
<dbReference type="InterPro" id="IPR003661">
    <property type="entry name" value="HisK_dim/P_dom"/>
</dbReference>
<dbReference type="InterPro" id="IPR036890">
    <property type="entry name" value="HATPase_C_sf"/>
</dbReference>
<evidence type="ECO:0000256" key="9">
    <source>
        <dbReference type="ARBA" id="ARBA00022989"/>
    </source>
</evidence>